<keyword evidence="3" id="KW-1185">Reference proteome</keyword>
<reference evidence="2" key="1">
    <citation type="submission" date="2023-04" db="EMBL/GenBank/DDBJ databases">
        <authorList>
            <person name="Vijverberg K."/>
            <person name="Xiong W."/>
            <person name="Schranz E."/>
        </authorList>
    </citation>
    <scope>NUCLEOTIDE SEQUENCE</scope>
</reference>
<proteinExistence type="predicted"/>
<evidence type="ECO:0000313" key="2">
    <source>
        <dbReference type="EMBL" id="CAI9282699.1"/>
    </source>
</evidence>
<dbReference type="EMBL" id="OX465080">
    <property type="protein sequence ID" value="CAI9282699.1"/>
    <property type="molecule type" value="Genomic_DNA"/>
</dbReference>
<name>A0AA36E439_LACSI</name>
<dbReference type="Proteomes" id="UP001177003">
    <property type="component" value="Chromosome 4"/>
</dbReference>
<dbReference type="AlphaFoldDB" id="A0AA36E439"/>
<evidence type="ECO:0000256" key="1">
    <source>
        <dbReference type="SAM" id="MobiDB-lite"/>
    </source>
</evidence>
<organism evidence="2 3">
    <name type="scientific">Lactuca saligna</name>
    <name type="common">Willowleaf lettuce</name>
    <dbReference type="NCBI Taxonomy" id="75948"/>
    <lineage>
        <taxon>Eukaryota</taxon>
        <taxon>Viridiplantae</taxon>
        <taxon>Streptophyta</taxon>
        <taxon>Embryophyta</taxon>
        <taxon>Tracheophyta</taxon>
        <taxon>Spermatophyta</taxon>
        <taxon>Magnoliopsida</taxon>
        <taxon>eudicotyledons</taxon>
        <taxon>Gunneridae</taxon>
        <taxon>Pentapetalae</taxon>
        <taxon>asterids</taxon>
        <taxon>campanulids</taxon>
        <taxon>Asterales</taxon>
        <taxon>Asteraceae</taxon>
        <taxon>Cichorioideae</taxon>
        <taxon>Cichorieae</taxon>
        <taxon>Lactucinae</taxon>
        <taxon>Lactuca</taxon>
    </lineage>
</organism>
<feature type="region of interest" description="Disordered" evidence="1">
    <location>
        <begin position="1"/>
        <end position="32"/>
    </location>
</feature>
<evidence type="ECO:0000313" key="3">
    <source>
        <dbReference type="Proteomes" id="UP001177003"/>
    </source>
</evidence>
<protein>
    <submittedName>
        <fullName evidence="2">Uncharacterized protein</fullName>
    </submittedName>
</protein>
<accession>A0AA36E439</accession>
<sequence length="105" mass="11657">MKSNISLRLMTDREEDEAPPAHDGTGENEESKSMDVCLFCLIESMGCKSLSLGLCFGCLKLSWKEDEALYFSFAGIHEKNKNALVFLAGNECRKGRTRICVDCIG</sequence>
<gene>
    <name evidence="2" type="ORF">LSALG_LOCUS22325</name>
</gene>